<organism evidence="2 3">
    <name type="scientific">Microvirga aerilata</name>
    <dbReference type="NCBI Taxonomy" id="670292"/>
    <lineage>
        <taxon>Bacteria</taxon>
        <taxon>Pseudomonadati</taxon>
        <taxon>Pseudomonadota</taxon>
        <taxon>Alphaproteobacteria</taxon>
        <taxon>Hyphomicrobiales</taxon>
        <taxon>Methylobacteriaceae</taxon>
        <taxon>Microvirga</taxon>
    </lineage>
</organism>
<dbReference type="Proteomes" id="UP000605848">
    <property type="component" value="Unassembled WGS sequence"/>
</dbReference>
<dbReference type="SUPFAM" id="SSF52540">
    <property type="entry name" value="P-loop containing nucleoside triphosphate hydrolases"/>
    <property type="match status" value="1"/>
</dbReference>
<feature type="compositionally biased region" description="Basic and acidic residues" evidence="1">
    <location>
        <begin position="26"/>
        <end position="48"/>
    </location>
</feature>
<feature type="compositionally biased region" description="Basic and acidic residues" evidence="1">
    <location>
        <begin position="431"/>
        <end position="441"/>
    </location>
</feature>
<evidence type="ECO:0000256" key="1">
    <source>
        <dbReference type="SAM" id="MobiDB-lite"/>
    </source>
</evidence>
<proteinExistence type="predicted"/>
<feature type="region of interest" description="Disordered" evidence="1">
    <location>
        <begin position="431"/>
        <end position="452"/>
    </location>
</feature>
<evidence type="ECO:0000313" key="3">
    <source>
        <dbReference type="Proteomes" id="UP000605848"/>
    </source>
</evidence>
<accession>A0A937CX27</accession>
<keyword evidence="3" id="KW-1185">Reference proteome</keyword>
<dbReference type="AlphaFoldDB" id="A0A937CX27"/>
<feature type="region of interest" description="Disordered" evidence="1">
    <location>
        <begin position="26"/>
        <end position="63"/>
    </location>
</feature>
<comment type="caution">
    <text evidence="2">The sequence shown here is derived from an EMBL/GenBank/DDBJ whole genome shotgun (WGS) entry which is preliminary data.</text>
</comment>
<dbReference type="Pfam" id="PF13481">
    <property type="entry name" value="AAA_25"/>
    <property type="match status" value="1"/>
</dbReference>
<evidence type="ECO:0000313" key="2">
    <source>
        <dbReference type="EMBL" id="MBL0404698.1"/>
    </source>
</evidence>
<sequence length="452" mass="50645">MDDVALERSIPAYLRHRQVELGRLRKEQVATEPKEESFVAKPKADDTPQAKAENAPQAPVAAREISPEIVKRKEELEKEAEAQKVKASAFVFRPASEIPRRQFIYGTHLIRRFVSTTIGHGGGGKSALAIAEALAMANGKPLLGEKPSHSLRVWYWNGEDPMEEIERRVVATMQEYRITPEDIGDRLFIDSGRTAPMIIAEQTREGVKIADVTVKSMIETIEENRIDVVIVDPFVSSHRVTENDNNAIETVVKKWAHIAEQTKCAIDLVHHSRKTGGEEVSVEDGRGASALLAAVRSARTVNTMTKDDATRAGITDERGRYFRVDNGKANLAPPSEKATWRYFRSVPLDNGDFVGVPVPWEMPTVMAGLTQENMERMEREVGTGGPWRKSDQAKDKWIGVPIAEALGLDPEEDKGRVKKIVAELVKDKKLEEYEGTDENRNKRPYYRWNSAL</sequence>
<dbReference type="InterPro" id="IPR027417">
    <property type="entry name" value="P-loop_NTPase"/>
</dbReference>
<dbReference type="EMBL" id="JAEQMY010000014">
    <property type="protein sequence ID" value="MBL0404698.1"/>
    <property type="molecule type" value="Genomic_DNA"/>
</dbReference>
<name>A0A937CX27_9HYPH</name>
<dbReference type="RefSeq" id="WP_202059640.1">
    <property type="nucleotide sequence ID" value="NZ_JAEQMY010000014.1"/>
</dbReference>
<protein>
    <submittedName>
        <fullName evidence="2">AAA family ATPase</fullName>
    </submittedName>
</protein>
<gene>
    <name evidence="2" type="ORF">JKG68_12030</name>
</gene>
<dbReference type="Gene3D" id="3.40.50.300">
    <property type="entry name" value="P-loop containing nucleotide triphosphate hydrolases"/>
    <property type="match status" value="1"/>
</dbReference>
<reference evidence="2" key="1">
    <citation type="submission" date="2021-01" db="EMBL/GenBank/DDBJ databases">
        <title>Microvirga sp.</title>
        <authorList>
            <person name="Kim M.K."/>
        </authorList>
    </citation>
    <scope>NUCLEOTIDE SEQUENCE</scope>
    <source>
        <strain evidence="2">5420S-16</strain>
    </source>
</reference>